<gene>
    <name evidence="2" type="ORF">Mal4_51280</name>
</gene>
<evidence type="ECO:0000313" key="2">
    <source>
        <dbReference type="EMBL" id="QDU40768.1"/>
    </source>
</evidence>
<feature type="region of interest" description="Disordered" evidence="1">
    <location>
        <begin position="22"/>
        <end position="64"/>
    </location>
</feature>
<dbReference type="EMBL" id="CP036275">
    <property type="protein sequence ID" value="QDU40768.1"/>
    <property type="molecule type" value="Genomic_DNA"/>
</dbReference>
<organism evidence="2 3">
    <name type="scientific">Maioricimonas rarisocia</name>
    <dbReference type="NCBI Taxonomy" id="2528026"/>
    <lineage>
        <taxon>Bacteria</taxon>
        <taxon>Pseudomonadati</taxon>
        <taxon>Planctomycetota</taxon>
        <taxon>Planctomycetia</taxon>
        <taxon>Planctomycetales</taxon>
        <taxon>Planctomycetaceae</taxon>
        <taxon>Maioricimonas</taxon>
    </lineage>
</organism>
<dbReference type="Proteomes" id="UP000320496">
    <property type="component" value="Chromosome"/>
</dbReference>
<evidence type="ECO:0000313" key="3">
    <source>
        <dbReference type="Proteomes" id="UP000320496"/>
    </source>
</evidence>
<keyword evidence="3" id="KW-1185">Reference proteome</keyword>
<name>A0A517ZE63_9PLAN</name>
<dbReference type="AlphaFoldDB" id="A0A517ZE63"/>
<sequence length="64" mass="7570">MVREVRFAWDDDLNPGFRDELLRRHDLDDGPDELEPDPSPRRTRSRRRRPSSDRADPRPSAEAD</sequence>
<protein>
    <submittedName>
        <fullName evidence="2">Uncharacterized protein</fullName>
    </submittedName>
</protein>
<proteinExistence type="predicted"/>
<dbReference type="KEGG" id="mri:Mal4_51280"/>
<feature type="compositionally biased region" description="Basic and acidic residues" evidence="1">
    <location>
        <begin position="50"/>
        <end position="64"/>
    </location>
</feature>
<accession>A0A517ZE63</accession>
<evidence type="ECO:0000256" key="1">
    <source>
        <dbReference type="SAM" id="MobiDB-lite"/>
    </source>
</evidence>
<reference evidence="2 3" key="1">
    <citation type="submission" date="2019-02" db="EMBL/GenBank/DDBJ databases">
        <title>Deep-cultivation of Planctomycetes and their phenomic and genomic characterization uncovers novel biology.</title>
        <authorList>
            <person name="Wiegand S."/>
            <person name="Jogler M."/>
            <person name="Boedeker C."/>
            <person name="Pinto D."/>
            <person name="Vollmers J."/>
            <person name="Rivas-Marin E."/>
            <person name="Kohn T."/>
            <person name="Peeters S.H."/>
            <person name="Heuer A."/>
            <person name="Rast P."/>
            <person name="Oberbeckmann S."/>
            <person name="Bunk B."/>
            <person name="Jeske O."/>
            <person name="Meyerdierks A."/>
            <person name="Storesund J.E."/>
            <person name="Kallscheuer N."/>
            <person name="Luecker S."/>
            <person name="Lage O.M."/>
            <person name="Pohl T."/>
            <person name="Merkel B.J."/>
            <person name="Hornburger P."/>
            <person name="Mueller R.-W."/>
            <person name="Bruemmer F."/>
            <person name="Labrenz M."/>
            <person name="Spormann A.M."/>
            <person name="Op den Camp H."/>
            <person name="Overmann J."/>
            <person name="Amann R."/>
            <person name="Jetten M.S.M."/>
            <person name="Mascher T."/>
            <person name="Medema M.H."/>
            <person name="Devos D.P."/>
            <person name="Kaster A.-K."/>
            <person name="Ovreas L."/>
            <person name="Rohde M."/>
            <person name="Galperin M.Y."/>
            <person name="Jogler C."/>
        </authorList>
    </citation>
    <scope>NUCLEOTIDE SEQUENCE [LARGE SCALE GENOMIC DNA]</scope>
    <source>
        <strain evidence="2 3">Mal4</strain>
    </source>
</reference>